<organism evidence="10 11">
    <name type="scientific">Lepraria finkii</name>
    <dbReference type="NCBI Taxonomy" id="1340010"/>
    <lineage>
        <taxon>Eukaryota</taxon>
        <taxon>Fungi</taxon>
        <taxon>Dikarya</taxon>
        <taxon>Ascomycota</taxon>
        <taxon>Pezizomycotina</taxon>
        <taxon>Lecanoromycetes</taxon>
        <taxon>OSLEUM clade</taxon>
        <taxon>Lecanoromycetidae</taxon>
        <taxon>Lecanorales</taxon>
        <taxon>Lecanorineae</taxon>
        <taxon>Stereocaulaceae</taxon>
        <taxon>Lepraria</taxon>
    </lineage>
</organism>
<dbReference type="Pfam" id="PF00096">
    <property type="entry name" value="zf-C2H2"/>
    <property type="match status" value="1"/>
</dbReference>
<dbReference type="PANTHER" id="PTHR40626:SF13">
    <property type="entry name" value="RESPIRATION FACTOR 2-RELATED"/>
    <property type="match status" value="1"/>
</dbReference>
<dbReference type="InterPro" id="IPR013087">
    <property type="entry name" value="Znf_C2H2_type"/>
</dbReference>
<comment type="subcellular location">
    <subcellularLocation>
        <location evidence="1">Nucleus</location>
    </subcellularLocation>
</comment>
<name>A0ABR4B2J5_9LECA</name>
<protein>
    <recommendedName>
        <fullName evidence="9">C2H2-type domain-containing protein</fullName>
    </recommendedName>
</protein>
<keyword evidence="5" id="KW-0862">Zinc</keyword>
<evidence type="ECO:0000313" key="10">
    <source>
        <dbReference type="EMBL" id="KAL2052108.1"/>
    </source>
</evidence>
<dbReference type="InterPro" id="IPR051059">
    <property type="entry name" value="VerF-like"/>
</dbReference>
<sequence length="309" mass="32993">MLSDVKAAREANTTIPSTNAGASGSTIGADSSSATHANTGARPHAKSLNGPQNANPNFPPPKTDKPRPHVCATCMRSFARLEHLKRHERSHTKEKPFACPECTRCFARRDLLLRHQQKLHMTALPASRQRGARRESASSTAPGGSARVRKNSMANNASVTTGNGSMRPRANTISHVDNTTLGMLVAANSSVSGHEGVGLSMGNYSGTGGLPGVANYHPRGMSSAARHHGNPHVLPKLKTKNHSINVGVSLRTAPTFGGFGGEMDMESFWLGSSTVNPAQLHFSDSHKWVHLIRNHRITKAFLESAKATP</sequence>
<proteinExistence type="predicted"/>
<feature type="compositionally biased region" description="Polar residues" evidence="8">
    <location>
        <begin position="11"/>
        <end position="38"/>
    </location>
</feature>
<keyword evidence="11" id="KW-1185">Reference proteome</keyword>
<evidence type="ECO:0000256" key="1">
    <source>
        <dbReference type="ARBA" id="ARBA00004123"/>
    </source>
</evidence>
<dbReference type="EMBL" id="JBHFEH010000029">
    <property type="protein sequence ID" value="KAL2052108.1"/>
    <property type="molecule type" value="Genomic_DNA"/>
</dbReference>
<keyword evidence="4 7" id="KW-0863">Zinc-finger</keyword>
<comment type="caution">
    <text evidence="10">The sequence shown here is derived from an EMBL/GenBank/DDBJ whole genome shotgun (WGS) entry which is preliminary data.</text>
</comment>
<dbReference type="Proteomes" id="UP001590951">
    <property type="component" value="Unassembled WGS sequence"/>
</dbReference>
<feature type="region of interest" description="Disordered" evidence="8">
    <location>
        <begin position="1"/>
        <end position="69"/>
    </location>
</feature>
<evidence type="ECO:0000256" key="3">
    <source>
        <dbReference type="ARBA" id="ARBA00022737"/>
    </source>
</evidence>
<evidence type="ECO:0000256" key="2">
    <source>
        <dbReference type="ARBA" id="ARBA00022723"/>
    </source>
</evidence>
<evidence type="ECO:0000256" key="4">
    <source>
        <dbReference type="ARBA" id="ARBA00022771"/>
    </source>
</evidence>
<evidence type="ECO:0000256" key="8">
    <source>
        <dbReference type="SAM" id="MobiDB-lite"/>
    </source>
</evidence>
<evidence type="ECO:0000313" key="11">
    <source>
        <dbReference type="Proteomes" id="UP001590951"/>
    </source>
</evidence>
<keyword evidence="3" id="KW-0677">Repeat</keyword>
<dbReference type="PROSITE" id="PS50157">
    <property type="entry name" value="ZINC_FINGER_C2H2_2"/>
    <property type="match status" value="2"/>
</dbReference>
<dbReference type="SMART" id="SM00355">
    <property type="entry name" value="ZnF_C2H2"/>
    <property type="match status" value="2"/>
</dbReference>
<feature type="compositionally biased region" description="Polar residues" evidence="8">
    <location>
        <begin position="152"/>
        <end position="164"/>
    </location>
</feature>
<dbReference type="SUPFAM" id="SSF57667">
    <property type="entry name" value="beta-beta-alpha zinc fingers"/>
    <property type="match status" value="1"/>
</dbReference>
<evidence type="ECO:0000256" key="6">
    <source>
        <dbReference type="ARBA" id="ARBA00023242"/>
    </source>
</evidence>
<keyword evidence="6" id="KW-0539">Nucleus</keyword>
<evidence type="ECO:0000256" key="7">
    <source>
        <dbReference type="PROSITE-ProRule" id="PRU00042"/>
    </source>
</evidence>
<gene>
    <name evidence="10" type="ORF">ABVK25_007550</name>
</gene>
<evidence type="ECO:0000256" key="5">
    <source>
        <dbReference type="ARBA" id="ARBA00022833"/>
    </source>
</evidence>
<reference evidence="10 11" key="1">
    <citation type="submission" date="2024-09" db="EMBL/GenBank/DDBJ databases">
        <title>Rethinking Asexuality: The Enigmatic Case of Functional Sexual Genes in Lepraria (Stereocaulaceae).</title>
        <authorList>
            <person name="Doellman M."/>
            <person name="Sun Y."/>
            <person name="Barcenas-Pena A."/>
            <person name="Lumbsch H.T."/>
            <person name="Grewe F."/>
        </authorList>
    </citation>
    <scope>NUCLEOTIDE SEQUENCE [LARGE SCALE GENOMIC DNA]</scope>
    <source>
        <strain evidence="10 11">Grewe 0041</strain>
    </source>
</reference>
<dbReference type="InterPro" id="IPR036236">
    <property type="entry name" value="Znf_C2H2_sf"/>
</dbReference>
<dbReference type="PANTHER" id="PTHR40626">
    <property type="entry name" value="MIP31509P"/>
    <property type="match status" value="1"/>
</dbReference>
<dbReference type="Gene3D" id="3.30.160.60">
    <property type="entry name" value="Classic Zinc Finger"/>
    <property type="match status" value="2"/>
</dbReference>
<feature type="domain" description="C2H2-type" evidence="9">
    <location>
        <begin position="69"/>
        <end position="96"/>
    </location>
</feature>
<feature type="region of interest" description="Disordered" evidence="8">
    <location>
        <begin position="121"/>
        <end position="171"/>
    </location>
</feature>
<feature type="domain" description="C2H2-type" evidence="9">
    <location>
        <begin position="97"/>
        <end position="125"/>
    </location>
</feature>
<keyword evidence="2" id="KW-0479">Metal-binding</keyword>
<dbReference type="PROSITE" id="PS00028">
    <property type="entry name" value="ZINC_FINGER_C2H2_1"/>
    <property type="match status" value="2"/>
</dbReference>
<evidence type="ECO:0000259" key="9">
    <source>
        <dbReference type="PROSITE" id="PS50157"/>
    </source>
</evidence>
<accession>A0ABR4B2J5</accession>